<dbReference type="PANTHER" id="PTHR34485">
    <property type="entry name" value="PROLINE-RICH, LACRIMAL 1"/>
    <property type="match status" value="1"/>
</dbReference>
<reference evidence="1" key="1">
    <citation type="submission" date="2017-05" db="UniProtKB">
        <authorList>
            <consortium name="EnsemblMetazoa"/>
        </authorList>
    </citation>
    <scope>IDENTIFICATION</scope>
</reference>
<accession>A0A1X7VIF6</accession>
<dbReference type="AlphaFoldDB" id="A0A1X7VIF6"/>
<name>A0A1X7VIF6_AMPQE</name>
<dbReference type="InParanoid" id="A0A1X7VIF6"/>
<proteinExistence type="predicted"/>
<evidence type="ECO:0000313" key="1">
    <source>
        <dbReference type="EnsemblMetazoa" id="Aqu2.1.39574_001"/>
    </source>
</evidence>
<dbReference type="EnsemblMetazoa" id="Aqu2.1.39574_001">
    <property type="protein sequence ID" value="Aqu2.1.39574_001"/>
    <property type="gene ID" value="Aqu2.1.39574"/>
</dbReference>
<protein>
    <submittedName>
        <fullName evidence="1">Uncharacterized protein</fullName>
    </submittedName>
</protein>
<organism evidence="1">
    <name type="scientific">Amphimedon queenslandica</name>
    <name type="common">Sponge</name>
    <dbReference type="NCBI Taxonomy" id="400682"/>
    <lineage>
        <taxon>Eukaryota</taxon>
        <taxon>Metazoa</taxon>
        <taxon>Porifera</taxon>
        <taxon>Demospongiae</taxon>
        <taxon>Heteroscleromorpha</taxon>
        <taxon>Haplosclerida</taxon>
        <taxon>Niphatidae</taxon>
        <taxon>Amphimedon</taxon>
    </lineage>
</organism>
<dbReference type="PANTHER" id="PTHR34485:SF2">
    <property type="entry name" value="PROLINE RICH, LACRIMAL 1"/>
    <property type="match status" value="1"/>
</dbReference>
<sequence>KSIFYRTLALMYPHIKSILNDMCEQAKESMKQKNDRELGSFENAVTCGDAAWLTRVKYHCMNDGIGCFTNGFIKSAKYHAKNVHEWDSGKCFFHDLTVCDCGKCKKTDITCQGKPYKTKNILSCPFHGLAYEIACEAVIAKAKQIILEELGCYHTCIIESSHNVLLQFRTKNLNLQMLHYHVSTSLGLIQSNMSWIVKQCDVKCKRRRARKRHRQSEQAAHKLWVEQPKTCHTYGKETPKSFRKRKAKRDGEISKTKRCKLSVTDFDQDLGSECGSLATEIVHETITKDK</sequence>
<dbReference type="STRING" id="400682.A0A1X7VIF6"/>